<keyword evidence="6" id="KW-0418">Kinase</keyword>
<dbReference type="InterPro" id="IPR001867">
    <property type="entry name" value="OmpR/PhoB-type_DNA-bd"/>
</dbReference>
<evidence type="ECO:0000256" key="10">
    <source>
        <dbReference type="ARBA" id="ARBA00023015"/>
    </source>
</evidence>
<dbReference type="PANTHER" id="PTHR45569:SF1">
    <property type="entry name" value="SENSOR PROTEIN KDPD"/>
    <property type="match status" value="1"/>
</dbReference>
<evidence type="ECO:0000313" key="17">
    <source>
        <dbReference type="EMBL" id="GAA4004738.1"/>
    </source>
</evidence>
<keyword evidence="10" id="KW-0805">Transcription regulation</keyword>
<feature type="DNA-binding region" description="OmpR/PhoB-type" evidence="14">
    <location>
        <begin position="339"/>
        <end position="438"/>
    </location>
</feature>
<feature type="transmembrane region" description="Helical" evidence="15">
    <location>
        <begin position="12"/>
        <end position="31"/>
    </location>
</feature>
<keyword evidence="7" id="KW-0067">ATP-binding</keyword>
<feature type="transmembrane region" description="Helical" evidence="15">
    <location>
        <begin position="43"/>
        <end position="70"/>
    </location>
</feature>
<evidence type="ECO:0000256" key="7">
    <source>
        <dbReference type="ARBA" id="ARBA00022840"/>
    </source>
</evidence>
<organism evidence="17 18">
    <name type="scientific">Sphingomonas humi</name>
    <dbReference type="NCBI Taxonomy" id="335630"/>
    <lineage>
        <taxon>Bacteria</taxon>
        <taxon>Pseudomonadati</taxon>
        <taxon>Pseudomonadota</taxon>
        <taxon>Alphaproteobacteria</taxon>
        <taxon>Sphingomonadales</taxon>
        <taxon>Sphingomonadaceae</taxon>
        <taxon>Sphingomonas</taxon>
    </lineage>
</organism>
<evidence type="ECO:0000256" key="1">
    <source>
        <dbReference type="ARBA" id="ARBA00004141"/>
    </source>
</evidence>
<evidence type="ECO:0000256" key="15">
    <source>
        <dbReference type="SAM" id="Phobius"/>
    </source>
</evidence>
<evidence type="ECO:0000256" key="14">
    <source>
        <dbReference type="PROSITE-ProRule" id="PRU01091"/>
    </source>
</evidence>
<dbReference type="CDD" id="cd00383">
    <property type="entry name" value="trans_reg_C"/>
    <property type="match status" value="1"/>
</dbReference>
<dbReference type="Gene3D" id="3.30.450.40">
    <property type="match status" value="1"/>
</dbReference>
<feature type="transmembrane region" description="Helical" evidence="15">
    <location>
        <begin position="90"/>
        <end position="110"/>
    </location>
</feature>
<dbReference type="SUPFAM" id="SSF46894">
    <property type="entry name" value="C-terminal effector domain of the bipartite response regulators"/>
    <property type="match status" value="1"/>
</dbReference>
<accession>A0ABP7S028</accession>
<evidence type="ECO:0000259" key="16">
    <source>
        <dbReference type="PROSITE" id="PS51755"/>
    </source>
</evidence>
<keyword evidence="12 15" id="KW-0472">Membrane</keyword>
<dbReference type="RefSeq" id="WP_344709717.1">
    <property type="nucleotide sequence ID" value="NZ_BAAAZD010000002.1"/>
</dbReference>
<evidence type="ECO:0000256" key="13">
    <source>
        <dbReference type="ARBA" id="ARBA00023163"/>
    </source>
</evidence>
<protein>
    <recommendedName>
        <fullName evidence="16">OmpR/PhoB-type domain-containing protein</fullName>
    </recommendedName>
</protein>
<evidence type="ECO:0000256" key="6">
    <source>
        <dbReference type="ARBA" id="ARBA00022777"/>
    </source>
</evidence>
<dbReference type="Gene3D" id="1.20.120.620">
    <property type="entry name" value="Backbone structure of the membrane domain of e. Coli histidine kinase receptor kdpd"/>
    <property type="match status" value="1"/>
</dbReference>
<dbReference type="Pfam" id="PF13493">
    <property type="entry name" value="DUF4118"/>
    <property type="match status" value="1"/>
</dbReference>
<keyword evidence="18" id="KW-1185">Reference proteome</keyword>
<keyword evidence="4 15" id="KW-0812">Transmembrane</keyword>
<keyword evidence="9" id="KW-0902">Two-component regulatory system</keyword>
<dbReference type="Proteomes" id="UP001501310">
    <property type="component" value="Unassembled WGS sequence"/>
</dbReference>
<sequence length="438" mass="46973">MTRTRLAASPLVHLIAALLMVGVSTLGGLIIAPRYGNSAVDLLYLPAVLGAAVVGGFGPALLAAAAAALSYNFFFTQPHFTFRVTEANDLLTIVVLLGVALATSQLAAGIRRQAERANGLANRNATIAGLARRLLSCTGEEEIAAVGASEVARVFDCNALLIPAPITGAILAAAPHPSELGPNDWAAAELALQTGEPTGRGVSRAVPTEWQFRPVRSGTKVLAIMAIARDDGSNLDPEGQLKLLDNLLDQVALALERGRLEGEMREFTRVHERDRLRSALFSTIGQDVQPTLVAIGKAVRDIRREGGADRTLLGELGGDVAKLERYLMNLLSLDDADDQRPVVSGEVSIDLFRREVRRSGEPVHLTPKEYGLLAELARQPGRVLSHAHLLRSVWGPAHEGNSDYLRVAVRGLRQKLEDDPKAPRLIVNEPAVGYRLNV</sequence>
<keyword evidence="13" id="KW-0804">Transcription</keyword>
<reference evidence="18" key="1">
    <citation type="journal article" date="2019" name="Int. J. Syst. Evol. Microbiol.">
        <title>The Global Catalogue of Microorganisms (GCM) 10K type strain sequencing project: providing services to taxonomists for standard genome sequencing and annotation.</title>
        <authorList>
            <consortium name="The Broad Institute Genomics Platform"/>
            <consortium name="The Broad Institute Genome Sequencing Center for Infectious Disease"/>
            <person name="Wu L."/>
            <person name="Ma J."/>
        </authorList>
    </citation>
    <scope>NUCLEOTIDE SEQUENCE [LARGE SCALE GENOMIC DNA]</scope>
    <source>
        <strain evidence="18">JCM 16603</strain>
    </source>
</reference>
<dbReference type="EMBL" id="BAAAZD010000002">
    <property type="protein sequence ID" value="GAA4004738.1"/>
    <property type="molecule type" value="Genomic_DNA"/>
</dbReference>
<name>A0ABP7S028_9SPHN</name>
<dbReference type="InterPro" id="IPR052023">
    <property type="entry name" value="Histidine_kinase_KdpD"/>
</dbReference>
<evidence type="ECO:0000256" key="9">
    <source>
        <dbReference type="ARBA" id="ARBA00023012"/>
    </source>
</evidence>
<evidence type="ECO:0000256" key="4">
    <source>
        <dbReference type="ARBA" id="ARBA00022692"/>
    </source>
</evidence>
<evidence type="ECO:0000256" key="2">
    <source>
        <dbReference type="ARBA" id="ARBA00022553"/>
    </source>
</evidence>
<dbReference type="Gene3D" id="1.10.10.10">
    <property type="entry name" value="Winged helix-like DNA-binding domain superfamily/Winged helix DNA-binding domain"/>
    <property type="match status" value="1"/>
</dbReference>
<dbReference type="InterPro" id="IPR029016">
    <property type="entry name" value="GAF-like_dom_sf"/>
</dbReference>
<evidence type="ECO:0000256" key="8">
    <source>
        <dbReference type="ARBA" id="ARBA00022989"/>
    </source>
</evidence>
<dbReference type="Pfam" id="PF00486">
    <property type="entry name" value="Trans_reg_C"/>
    <property type="match status" value="1"/>
</dbReference>
<evidence type="ECO:0000256" key="11">
    <source>
        <dbReference type="ARBA" id="ARBA00023125"/>
    </source>
</evidence>
<comment type="subcellular location">
    <subcellularLocation>
        <location evidence="1">Membrane</location>
        <topology evidence="1">Multi-pass membrane protein</topology>
    </subcellularLocation>
</comment>
<keyword evidence="5" id="KW-0547">Nucleotide-binding</keyword>
<evidence type="ECO:0000256" key="5">
    <source>
        <dbReference type="ARBA" id="ARBA00022741"/>
    </source>
</evidence>
<keyword evidence="8 15" id="KW-1133">Transmembrane helix</keyword>
<dbReference type="SMART" id="SM00862">
    <property type="entry name" value="Trans_reg_C"/>
    <property type="match status" value="1"/>
</dbReference>
<keyword evidence="11 14" id="KW-0238">DNA-binding</keyword>
<evidence type="ECO:0000256" key="12">
    <source>
        <dbReference type="ARBA" id="ARBA00023136"/>
    </source>
</evidence>
<evidence type="ECO:0000313" key="18">
    <source>
        <dbReference type="Proteomes" id="UP001501310"/>
    </source>
</evidence>
<dbReference type="PANTHER" id="PTHR45569">
    <property type="entry name" value="SENSOR PROTEIN KDPD"/>
    <property type="match status" value="1"/>
</dbReference>
<gene>
    <name evidence="17" type="ORF">GCM10022211_15970</name>
</gene>
<keyword evidence="2" id="KW-0597">Phosphoprotein</keyword>
<dbReference type="InterPro" id="IPR036388">
    <property type="entry name" value="WH-like_DNA-bd_sf"/>
</dbReference>
<proteinExistence type="predicted"/>
<comment type="caution">
    <text evidence="17">The sequence shown here is derived from an EMBL/GenBank/DDBJ whole genome shotgun (WGS) entry which is preliminary data.</text>
</comment>
<keyword evidence="3" id="KW-0808">Transferase</keyword>
<evidence type="ECO:0000256" key="3">
    <source>
        <dbReference type="ARBA" id="ARBA00022679"/>
    </source>
</evidence>
<dbReference type="PROSITE" id="PS51755">
    <property type="entry name" value="OMPR_PHOB"/>
    <property type="match status" value="1"/>
</dbReference>
<feature type="domain" description="OmpR/PhoB-type" evidence="16">
    <location>
        <begin position="339"/>
        <end position="438"/>
    </location>
</feature>
<dbReference type="InterPro" id="IPR025201">
    <property type="entry name" value="KdpD_TM"/>
</dbReference>
<dbReference type="InterPro" id="IPR016032">
    <property type="entry name" value="Sig_transdc_resp-reg_C-effctor"/>
</dbReference>
<dbReference type="InterPro" id="IPR038318">
    <property type="entry name" value="KdpD_sf"/>
</dbReference>